<keyword evidence="1" id="KW-0732">Signal</keyword>
<dbReference type="GO" id="GO:0004930">
    <property type="term" value="F:G protein-coupled receptor activity"/>
    <property type="evidence" value="ECO:0007669"/>
    <property type="project" value="InterPro"/>
</dbReference>
<feature type="compositionally biased region" description="Low complexity" evidence="4">
    <location>
        <begin position="2251"/>
        <end position="2264"/>
    </location>
</feature>
<proteinExistence type="predicted"/>
<dbReference type="NCBIfam" id="NF041519">
    <property type="entry name" value="bluetail"/>
    <property type="match status" value="1"/>
</dbReference>
<name>A0A510PJD7_MICAE</name>
<dbReference type="Proteomes" id="UP000321223">
    <property type="component" value="Unassembled WGS sequence"/>
</dbReference>
<feature type="region of interest" description="Disordered" evidence="4">
    <location>
        <begin position="2190"/>
        <end position="2271"/>
    </location>
</feature>
<dbReference type="SMART" id="SM00758">
    <property type="entry name" value="PA14"/>
    <property type="match status" value="1"/>
</dbReference>
<evidence type="ECO:0000256" key="3">
    <source>
        <dbReference type="ARBA" id="ARBA00022837"/>
    </source>
</evidence>
<feature type="domain" description="VWFD" evidence="5">
    <location>
        <begin position="2261"/>
        <end position="2447"/>
    </location>
</feature>
<comment type="caution">
    <text evidence="7">The sequence shown here is derived from an EMBL/GenBank/DDBJ whole genome shotgun (WGS) entry which is preliminary data.</text>
</comment>
<keyword evidence="3" id="KW-0106">Calcium</keyword>
<evidence type="ECO:0000313" key="8">
    <source>
        <dbReference type="Proteomes" id="UP000321223"/>
    </source>
</evidence>
<dbReference type="Gene3D" id="2.180.10.10">
    <property type="entry name" value="RHS repeat-associated core"/>
    <property type="match status" value="2"/>
</dbReference>
<feature type="compositionally biased region" description="Acidic residues" evidence="4">
    <location>
        <begin position="2216"/>
        <end position="2246"/>
    </location>
</feature>
<evidence type="ECO:0000259" key="5">
    <source>
        <dbReference type="PROSITE" id="PS51233"/>
    </source>
</evidence>
<dbReference type="RefSeq" id="WP_261779540.1">
    <property type="nucleotide sequence ID" value="NZ_BHVU01000151.1"/>
</dbReference>
<dbReference type="Gene3D" id="2.60.40.2030">
    <property type="match status" value="8"/>
</dbReference>
<dbReference type="SUPFAM" id="SSF141072">
    <property type="entry name" value="CalX-like"/>
    <property type="match status" value="8"/>
</dbReference>
<dbReference type="Pfam" id="PF07691">
    <property type="entry name" value="PA14"/>
    <property type="match status" value="1"/>
</dbReference>
<evidence type="ECO:0000256" key="1">
    <source>
        <dbReference type="ARBA" id="ARBA00022729"/>
    </source>
</evidence>
<dbReference type="InterPro" id="IPR003644">
    <property type="entry name" value="Calx_beta"/>
</dbReference>
<dbReference type="PROSITE" id="PS51233">
    <property type="entry name" value="VWFD"/>
    <property type="match status" value="1"/>
</dbReference>
<dbReference type="Pfam" id="PF25023">
    <property type="entry name" value="TEN_YD-shell"/>
    <property type="match status" value="2"/>
</dbReference>
<organism evidence="7 8">
    <name type="scientific">Microcystis aeruginosa 11-30S32</name>
    <dbReference type="NCBI Taxonomy" id="2358142"/>
    <lineage>
        <taxon>Bacteria</taxon>
        <taxon>Bacillati</taxon>
        <taxon>Cyanobacteriota</taxon>
        <taxon>Cyanophyceae</taxon>
        <taxon>Oscillatoriophycideae</taxon>
        <taxon>Chroococcales</taxon>
        <taxon>Microcystaceae</taxon>
        <taxon>Microcystis</taxon>
    </lineage>
</organism>
<sequence length="3351" mass="354990">MTSSLLPILSVVDDVLFNFAQSDGFWANLETAFGTSYDVVKATQLRQQWRSRNFSQLPPIEVLSDEVLGTANGAYSSSKNKIYLSASFLNTASSAAIVNVILEEIGHYVDAQINQVDSAGDEGAIFAELVQGNSLDVATLEALRGENDQTTIIVNGEIIQVEQTNLTGTSNNDNITGTSLTLTSETGYAVGTTTPVTGTINNDDTNVTLAVSFSRANFQIGEDGKAFVPVTINLTGGSGNSGNGSVTLSLADGTATTFQDYNLQTFTINFNPGETTKTLQISIINDAVAESSETINLTLSNPTGNIILGTQKTATLTIIDNDTVWAGFADVVLDYFDSGTGPIPGPYGFIGSAGTTPINLDAALGNDPNSSLVNTVTLPTGSYITLGFIDETIINGLGNDIFVREDGAAGDRANVFVSSNLIDFTFLGVAQDNITTAFDLSSINYTETVRAVKIVGLNLAGTVPGFDLVNVQVLNQGSAAGKLAFETANFSINENGTPVTEVNIIRTDGSYGQVSATINLTNGTAITPSDYTNTPITVNFANGETSKTVTIPIVNDTQFETDETVNLTLSNPTGGAILGTQTTATLTIVDNDLPMVSLAVSPARVIEDGTTNLIYTFTRNGVISNPLTVNYTVGGTATFNTDYTQSGAASFTSTTGTVTFAANATTATVTVDPTADTTVESNETVILTLASGTGYTVGTTTPVTGTIFDLLSQGLKGQYYDGYFDDNLGFFSQNSSLLTRIDTNVNFLNNSTSWNLNTIPQLADLETFSAQWNGYINIPVTGNYTFYINSDDASYLFLDNATLAPTPTNATINNGGLHVEKEVSKTVNLTAGLHNILLLFGEKTVKNIMQFSWSSSDANIAKQIVPSSALFNDGQLVVGSLAFSSPQFSINENGTAVNTVTVTRTGGSNGAVSATVKLTNGTATAPSDYNNNSITVNFANGEFSKTVTVPIVNDTLPEPDETVKLILTNPTGGATIGSQNTATLNIVDDDAAILITGFPQGSQGSNLGKSTIIIAGQNFSPTDKISIISPTGTETLANQVYWVNKTEAWATFNLQGLATGKYDVKVMNGINTYTSNDTFNVNNGSLGNLDIDLSYPAKGFVKVTYKNIGQTDLVAPLLRIKATNASVTYPEETTVSATLKQLLNLSLATSDNGPAGILAPGEKGEFYFQYTPNGDGLISFSVDQVPANEVINWATIKTETRPDYSYINTAAWDATWSNLTASLGTTAGQFQAVMAENANYLSQLGQETSDLTRLFAFEWKQAVNTLTNIDLIGATDVVDSAPGLSLSFNRTFYQSIAERYNLGTLGRGWASQWDLRATTDSKGDVIIRSVGDLQRIFEKQTDGTFKGDDGASLTVVSGQYRLKEASGLVSLFGSNGKLNYVEDTNGNRITLQYTNNNLTKLVHTNGDSLTLTYNAQGRINKITDSAGQATTYSYDASGENLLSVTGVDGTITYTYDTGNVAAKKYSLLSVKSDLGYQRSFEYDNQGRLTKESSNGNTQTLTYSYDNVGGVTITDSTGASQTVLLDDGGNAGQIRGVNNQNLLFNYDADGNLLGVTLPNGSQSGYTYDSKGNLTQQTNLLGQKTKFTYDATFNQLTSFTDPKGNGVGYSYDTKANLNKITYSDGSTQQFTIDALGNITSYINRRGSNISYTYNTSGLLTKKQYGNSSSVNYSYDTRGNLTSVVDGTGTMAMQYDTANRLTKITYPNGRSLSYTYNADGQRTKLVSSDGYTVNYTYDTVGRLKSLTNATGQNIISYAYDSAGRLTKETNGNGTYTTYEYDLQDQLTKLVNYKANNTVNSKYEYTYDNLGRRNTMTTLDGVFKYGYDAIGQLTSVITPTNRTITYIYDAAGNRVGVTDSAVTTNYTTNNLNQYTNVGNGVYTYDRDGNLISKTQGGQTSNYTYNAENRLVKVVTPSGTWEYQYDGLGNRTATTVNGQKTEYLVDPFGFGDVVGEYNNNSLVANYTYGIGLVSRVNGSNSNYYDADAIGSTVGLTATDGSYVNKYSYLPFGEDLTKVEAVANPFEYVGQWGVTDEGNGLDFMRARFYDNSLGRFTSVDPINLAGGDTNFYRYVGNSPASFVDPSGLIRLIPTKSFAKEFAKEFVRDTVIEQMFDGAFNLDNKGLERILESGFSGGLEGASAAFAVAGPYAAAAGFVTGAAAGLILQGFLETQGKGGKIDQFWEDLLNKAWNEAKDLFPDPSNGPGGTGGDKDNDGIPDDRDTDNDNDGIPDDQDTDDDNDGIPDDQDPDKDNDGNPDNPNTPNPNKGGTYNDPHLKTLDGLGYDFQAVGEFTLVKSTTDDFEIQTRQQPWGSSTSASANTAISIKSGGQRIALYANQTNPLLINGTAVTLPEGGLYAVGQNLITREGSKYSIITANNDLILVSNRGTFLNINLGLADNRQSKVVGLLGNFNDNRNDDFALRNGTVIGGSITNQQLYGDYAASWRITQAASLFDYASGQTTATFTDLTFPKNVITTASLTPAQRAAAEQIARNAGITDPNVLEDVILDIHLSNGNTEFIQGAINGATNQQRIETVNAPNTIINPDGLGSQHLLPSNSVIPYTIRFSNNAAAGTTPVAQVTITQTLDSDLDLNTFTLDDINFGTLTLDVPTGAQNYSQRLDLRTTRGVFVDVNAGLNTSTRVLTWTFIAINPTTGNPANSTTQGFLPPNDANGSGRGFVGYSIQPKANSPTNTRIDAQASITFNTQTIQTNPVFNTVGDTRVTLAVSPSSITEDGTTNLVYTFTRTGLTTNALTVNYTLGGTATLNTDYTRTGTNNTVTFAAGSSTATVTIDPTADTTVEPNETVILTLASGTGYTVGTTTPVTGTITNSNTTVTLAVSPSSVTEDGTTNLVYTFTRSGSTTNPLTVNYSIGGTATNGTDYASLPTSIAFAAGLSTATVIVDPTPDTTVEPNETVALTLASGTGYTIGTTTPVTGTINNDDTRVTLAVSPSSITEDGTANLIYTFTRTGVTTNALTVNYTLGGTATLNTDYTRTGTNNTVTFAANATTATVIVDPTPDTTVEPNETVALTLASGTGYTIGTTTPVTGTINNDDFFQLSINNVTVVEGQDSNVTLSVTVDNPNPQPITVNYATAPVNATANLDYTSKTGTITIPANTSTANITIPILNDNLNEADEVFTVTLSNPVNATINPNGASGQVIITDTLQSGITKSLPNNVENLRLIGSNNINGTGNASNNNITGNSGNNQINGGAGIDNLTGGLGADTFIFQFGQSTISTSDRITDFAINSDKIDLLTQGGVAMDAPSNFSRAANSTVTTLQNLINQVFTDANGATTGNQGLAVNSAALVQVTTGAIAGTYLVINDSTAGFQSSNDLLINITGFTGTLPALGNIPVGNFFV</sequence>
<dbReference type="InterPro" id="IPR048165">
    <property type="entry name" value="Bluetail_dom"/>
</dbReference>
<protein>
    <submittedName>
        <fullName evidence="7">Alkaline phosphatase</fullName>
    </submittedName>
</protein>
<dbReference type="PROSITE" id="PS51820">
    <property type="entry name" value="PA14"/>
    <property type="match status" value="1"/>
</dbReference>
<dbReference type="InterPro" id="IPR026919">
    <property type="entry name" value="ADGRV1"/>
</dbReference>
<dbReference type="InterPro" id="IPR001846">
    <property type="entry name" value="VWF_type-D"/>
</dbReference>
<dbReference type="SMART" id="SM00216">
    <property type="entry name" value="VWD"/>
    <property type="match status" value="1"/>
</dbReference>
<dbReference type="InterPro" id="IPR006530">
    <property type="entry name" value="YD"/>
</dbReference>
<evidence type="ECO:0000259" key="6">
    <source>
        <dbReference type="PROSITE" id="PS51820"/>
    </source>
</evidence>
<dbReference type="InterPro" id="IPR011658">
    <property type="entry name" value="PA14_dom"/>
</dbReference>
<feature type="compositionally biased region" description="Basic and acidic residues" evidence="4">
    <location>
        <begin position="2205"/>
        <end position="2215"/>
    </location>
</feature>
<keyword evidence="2" id="KW-0677">Repeat</keyword>
<feature type="domain" description="PA14" evidence="6">
    <location>
        <begin position="710"/>
        <end position="869"/>
    </location>
</feature>
<dbReference type="SMART" id="SM00237">
    <property type="entry name" value="Calx_beta"/>
    <property type="match status" value="8"/>
</dbReference>
<evidence type="ECO:0000313" key="7">
    <source>
        <dbReference type="EMBL" id="GCA93945.1"/>
    </source>
</evidence>
<dbReference type="Pfam" id="PF03160">
    <property type="entry name" value="Calx-beta"/>
    <property type="match status" value="7"/>
</dbReference>
<dbReference type="InterPro" id="IPR038081">
    <property type="entry name" value="CalX-like_sf"/>
</dbReference>
<reference evidence="7 8" key="1">
    <citation type="journal article" date="2019" name="Appl. Environ. Microbiol.">
        <title>Co-occurrence of broad and narrow host-range viruses infecting the toxic bloom-forming cyanobacterium Microcystis aeruginosa.</title>
        <authorList>
            <person name="Morimoto D."/>
            <person name="Tominaga K."/>
            <person name="Nishimura Y."/>
            <person name="Yoshida N."/>
            <person name="Kimura S."/>
            <person name="Sako Y."/>
            <person name="Yoshida T."/>
        </authorList>
    </citation>
    <scope>NUCLEOTIDE SEQUENCE [LARGE SCALE GENOMIC DNA]</scope>
    <source>
        <strain evidence="7 8">11-30S32</strain>
    </source>
</reference>
<accession>A0A510PJD7</accession>
<dbReference type="PANTHER" id="PTHR46682:SF1">
    <property type="entry name" value="ADHESION G-PROTEIN COUPLED RECEPTOR V1"/>
    <property type="match status" value="1"/>
</dbReference>
<dbReference type="InterPro" id="IPR037524">
    <property type="entry name" value="PA14/GLEYA"/>
</dbReference>
<dbReference type="Pfam" id="PF05593">
    <property type="entry name" value="RHS_repeat"/>
    <property type="match status" value="3"/>
</dbReference>
<dbReference type="EMBL" id="BHVU01000151">
    <property type="protein sequence ID" value="GCA93945.1"/>
    <property type="molecule type" value="Genomic_DNA"/>
</dbReference>
<dbReference type="NCBIfam" id="TIGR03696">
    <property type="entry name" value="Rhs_assc_core"/>
    <property type="match status" value="1"/>
</dbReference>
<evidence type="ECO:0000256" key="2">
    <source>
        <dbReference type="ARBA" id="ARBA00022737"/>
    </source>
</evidence>
<dbReference type="InterPro" id="IPR022385">
    <property type="entry name" value="Rhs_assc_core"/>
</dbReference>
<evidence type="ECO:0000256" key="4">
    <source>
        <dbReference type="SAM" id="MobiDB-lite"/>
    </source>
</evidence>
<dbReference type="Pfam" id="PF00094">
    <property type="entry name" value="VWD"/>
    <property type="match status" value="1"/>
</dbReference>
<dbReference type="InterPro" id="IPR056823">
    <property type="entry name" value="TEN-like_YD-shell"/>
</dbReference>
<dbReference type="NCBIfam" id="TIGR01643">
    <property type="entry name" value="YD_repeat_2x"/>
    <property type="match status" value="8"/>
</dbReference>
<gene>
    <name evidence="7" type="ORF">MAE30S32_25970</name>
</gene>
<dbReference type="GO" id="GO:0016020">
    <property type="term" value="C:membrane"/>
    <property type="evidence" value="ECO:0007669"/>
    <property type="project" value="InterPro"/>
</dbReference>
<dbReference type="Gene3D" id="3.90.182.10">
    <property type="entry name" value="Toxin - Anthrax Protective Antigen,domain 1"/>
    <property type="match status" value="1"/>
</dbReference>
<dbReference type="InterPro" id="IPR031325">
    <property type="entry name" value="RHS_repeat"/>
</dbReference>
<dbReference type="PANTHER" id="PTHR46682">
    <property type="entry name" value="ADHESION G-PROTEIN COUPLED RECEPTOR V1"/>
    <property type="match status" value="1"/>
</dbReference>